<evidence type="ECO:0000313" key="3">
    <source>
        <dbReference type="Proteomes" id="UP000831921"/>
    </source>
</evidence>
<protein>
    <submittedName>
        <fullName evidence="2">Uncharacterized protein</fullName>
    </submittedName>
</protein>
<keyword evidence="1" id="KW-1133">Transmembrane helix</keyword>
<keyword evidence="1" id="KW-0812">Transmembrane</keyword>
<name>A0ABY5MU85_9SPHN</name>
<evidence type="ECO:0000313" key="2">
    <source>
        <dbReference type="EMBL" id="UUR08068.1"/>
    </source>
</evidence>
<feature type="transmembrane region" description="Helical" evidence="1">
    <location>
        <begin position="75"/>
        <end position="92"/>
    </location>
</feature>
<evidence type="ECO:0000256" key="1">
    <source>
        <dbReference type="SAM" id="Phobius"/>
    </source>
</evidence>
<proteinExistence type="predicted"/>
<feature type="transmembrane region" description="Helical" evidence="1">
    <location>
        <begin position="30"/>
        <end position="63"/>
    </location>
</feature>
<feature type="transmembrane region" description="Helical" evidence="1">
    <location>
        <begin position="104"/>
        <end position="123"/>
    </location>
</feature>
<keyword evidence="3" id="KW-1185">Reference proteome</keyword>
<sequence>MFIGVDVVREVLDGPPFLVPRSWSDIALTAVMLVAAPFLALFAMPVVAVTALLGCLVSGHFLATHPDWPLIRRRAAALGCGVLTGLVLWAVSAWTMGSMMTTSGAAWIAPAALAVLTMHKFLYARGRRGSYRDN</sequence>
<keyword evidence="1" id="KW-0472">Membrane</keyword>
<gene>
    <name evidence="2" type="ORF">M1K48_14280</name>
</gene>
<organism evidence="2 3">
    <name type="scientific">Sphingomonas glaciei</name>
    <dbReference type="NCBI Taxonomy" id="2938948"/>
    <lineage>
        <taxon>Bacteria</taxon>
        <taxon>Pseudomonadati</taxon>
        <taxon>Pseudomonadota</taxon>
        <taxon>Alphaproteobacteria</taxon>
        <taxon>Sphingomonadales</taxon>
        <taxon>Sphingomonadaceae</taxon>
        <taxon>Sphingomonas</taxon>
    </lineage>
</organism>
<reference evidence="2 3" key="1">
    <citation type="submission" date="2022-05" db="EMBL/GenBank/DDBJ databases">
        <title>S8-45 Sphingomonas ultraviolaceadurans.</title>
        <authorList>
            <person name="Liu Y."/>
        </authorList>
    </citation>
    <scope>NUCLEOTIDE SEQUENCE [LARGE SCALE GENOMIC DNA]</scope>
    <source>
        <strain evidence="2 3">S8-45</strain>
    </source>
</reference>
<accession>A0ABY5MU85</accession>
<dbReference type="Proteomes" id="UP000831921">
    <property type="component" value="Chromosome"/>
</dbReference>
<dbReference type="EMBL" id="CP097253">
    <property type="protein sequence ID" value="UUR08068.1"/>
    <property type="molecule type" value="Genomic_DNA"/>
</dbReference>
<dbReference type="RefSeq" id="WP_249503846.1">
    <property type="nucleotide sequence ID" value="NZ_CP097253.1"/>
</dbReference>